<dbReference type="EMBL" id="JAAALK010000283">
    <property type="protein sequence ID" value="KAG8072370.1"/>
    <property type="molecule type" value="Genomic_DNA"/>
</dbReference>
<evidence type="ECO:0000256" key="7">
    <source>
        <dbReference type="SAM" id="MobiDB-lite"/>
    </source>
</evidence>
<evidence type="ECO:0000256" key="8">
    <source>
        <dbReference type="SAM" id="Phobius"/>
    </source>
</evidence>
<dbReference type="PROSITE" id="PS50067">
    <property type="entry name" value="KINESIN_MOTOR_2"/>
    <property type="match status" value="1"/>
</dbReference>
<dbReference type="SMART" id="SM00129">
    <property type="entry name" value="KISc"/>
    <property type="match status" value="1"/>
</dbReference>
<dbReference type="GO" id="GO:0003777">
    <property type="term" value="F:microtubule motor activity"/>
    <property type="evidence" value="ECO:0007669"/>
    <property type="project" value="InterPro"/>
</dbReference>
<comment type="similarity">
    <text evidence="4 5">Belongs to the TRAFAC class myosin-kinesin ATPase superfamily. Kinesin family.</text>
</comment>
<reference evidence="10" key="2">
    <citation type="submission" date="2021-02" db="EMBL/GenBank/DDBJ databases">
        <authorList>
            <person name="Kimball J.A."/>
            <person name="Haas M.W."/>
            <person name="Macchietto M."/>
            <person name="Kono T."/>
            <person name="Duquette J."/>
            <person name="Shao M."/>
        </authorList>
    </citation>
    <scope>NUCLEOTIDE SEQUENCE</scope>
    <source>
        <tissue evidence="10">Fresh leaf tissue</tissue>
    </source>
</reference>
<dbReference type="GO" id="GO:0005524">
    <property type="term" value="F:ATP binding"/>
    <property type="evidence" value="ECO:0007669"/>
    <property type="project" value="UniProtKB-KW"/>
</dbReference>
<keyword evidence="2 5" id="KW-0067">ATP-binding</keyword>
<feature type="transmembrane region" description="Helical" evidence="8">
    <location>
        <begin position="703"/>
        <end position="724"/>
    </location>
</feature>
<keyword evidence="1 5" id="KW-0547">Nucleotide-binding</keyword>
<feature type="compositionally biased region" description="Basic and acidic residues" evidence="7">
    <location>
        <begin position="421"/>
        <end position="431"/>
    </location>
</feature>
<keyword evidence="3 5" id="KW-0505">Motor protein</keyword>
<evidence type="ECO:0000256" key="5">
    <source>
        <dbReference type="RuleBase" id="RU000394"/>
    </source>
</evidence>
<dbReference type="InterPro" id="IPR027640">
    <property type="entry name" value="Kinesin-like_fam"/>
</dbReference>
<dbReference type="EMBL" id="JAAALK010000283">
    <property type="protein sequence ID" value="KAG8072372.1"/>
    <property type="molecule type" value="Genomic_DNA"/>
</dbReference>
<evidence type="ECO:0000256" key="4">
    <source>
        <dbReference type="PROSITE-ProRule" id="PRU00283"/>
    </source>
</evidence>
<comment type="caution">
    <text evidence="4">Lacks conserved residue(s) required for the propagation of feature annotation.</text>
</comment>
<evidence type="ECO:0000313" key="10">
    <source>
        <dbReference type="EMBL" id="KAG8072372.1"/>
    </source>
</evidence>
<accession>A0A8J5SMB2</accession>
<reference evidence="10" key="1">
    <citation type="journal article" date="2021" name="bioRxiv">
        <title>Whole Genome Assembly and Annotation of Northern Wild Rice, Zizania palustris L., Supports a Whole Genome Duplication in the Zizania Genus.</title>
        <authorList>
            <person name="Haas M."/>
            <person name="Kono T."/>
            <person name="Macchietto M."/>
            <person name="Millas R."/>
            <person name="McGilp L."/>
            <person name="Shao M."/>
            <person name="Duquette J."/>
            <person name="Hirsch C.N."/>
            <person name="Kimball J."/>
        </authorList>
    </citation>
    <scope>NUCLEOTIDE SEQUENCE</scope>
    <source>
        <tissue evidence="10">Fresh leaf tissue</tissue>
    </source>
</reference>
<dbReference type="InterPro" id="IPR001752">
    <property type="entry name" value="Kinesin_motor_dom"/>
</dbReference>
<feature type="coiled-coil region" evidence="6">
    <location>
        <begin position="254"/>
        <end position="322"/>
    </location>
</feature>
<evidence type="ECO:0000313" key="11">
    <source>
        <dbReference type="Proteomes" id="UP000729402"/>
    </source>
</evidence>
<dbReference type="FunFam" id="3.40.850.10:FF:000236">
    <property type="entry name" value="Kinesin-like protein"/>
    <property type="match status" value="1"/>
</dbReference>
<gene>
    <name evidence="10" type="ORF">GUJ93_ZPchr0006g41962</name>
</gene>
<dbReference type="PANTHER" id="PTHR47969:SF6">
    <property type="entry name" value="KINESIN-LIKE PROTEIN KIN-4C"/>
    <property type="match status" value="1"/>
</dbReference>
<organism evidence="10 11">
    <name type="scientific">Zizania palustris</name>
    <name type="common">Northern wild rice</name>
    <dbReference type="NCBI Taxonomy" id="103762"/>
    <lineage>
        <taxon>Eukaryota</taxon>
        <taxon>Viridiplantae</taxon>
        <taxon>Streptophyta</taxon>
        <taxon>Embryophyta</taxon>
        <taxon>Tracheophyta</taxon>
        <taxon>Spermatophyta</taxon>
        <taxon>Magnoliopsida</taxon>
        <taxon>Liliopsida</taxon>
        <taxon>Poales</taxon>
        <taxon>Poaceae</taxon>
        <taxon>BOP clade</taxon>
        <taxon>Oryzoideae</taxon>
        <taxon>Oryzeae</taxon>
        <taxon>Zizaniinae</taxon>
        <taxon>Zizania</taxon>
    </lineage>
</organism>
<dbReference type="GO" id="GO:0005874">
    <property type="term" value="C:microtubule"/>
    <property type="evidence" value="ECO:0007669"/>
    <property type="project" value="UniProtKB-KW"/>
</dbReference>
<dbReference type="GO" id="GO:0008017">
    <property type="term" value="F:microtubule binding"/>
    <property type="evidence" value="ECO:0007669"/>
    <property type="project" value="InterPro"/>
</dbReference>
<dbReference type="Proteomes" id="UP000729402">
    <property type="component" value="Unassembled WGS sequence"/>
</dbReference>
<dbReference type="AlphaFoldDB" id="A0A8J5SMB2"/>
<feature type="region of interest" description="Disordered" evidence="7">
    <location>
        <begin position="408"/>
        <end position="431"/>
    </location>
</feature>
<dbReference type="OrthoDB" id="681927at2759"/>
<protein>
    <recommendedName>
        <fullName evidence="5">Kinesin-like protein</fullName>
    </recommendedName>
</protein>
<keyword evidence="6" id="KW-0175">Coiled coil</keyword>
<proteinExistence type="inferred from homology"/>
<dbReference type="PANTHER" id="PTHR47969">
    <property type="entry name" value="CHROMOSOME-ASSOCIATED KINESIN KIF4A-RELATED"/>
    <property type="match status" value="1"/>
</dbReference>
<dbReference type="PROSITE" id="PS00411">
    <property type="entry name" value="KINESIN_MOTOR_1"/>
    <property type="match status" value="1"/>
</dbReference>
<evidence type="ECO:0000256" key="1">
    <source>
        <dbReference type="ARBA" id="ARBA00022741"/>
    </source>
</evidence>
<feature type="domain" description="Kinesin motor" evidence="9">
    <location>
        <begin position="1"/>
        <end position="246"/>
    </location>
</feature>
<dbReference type="InterPro" id="IPR019821">
    <property type="entry name" value="Kinesin_motor_CS"/>
</dbReference>
<keyword evidence="8" id="KW-0472">Membrane</keyword>
<dbReference type="EMBL" id="JAAALK010000283">
    <property type="protein sequence ID" value="KAG8072371.1"/>
    <property type="molecule type" value="Genomic_DNA"/>
</dbReference>
<keyword evidence="5" id="KW-0493">Microtubule</keyword>
<keyword evidence="8" id="KW-0812">Transmembrane</keyword>
<dbReference type="GO" id="GO:0007052">
    <property type="term" value="P:mitotic spindle organization"/>
    <property type="evidence" value="ECO:0007669"/>
    <property type="project" value="TreeGrafter"/>
</dbReference>
<keyword evidence="11" id="KW-1185">Reference proteome</keyword>
<keyword evidence="8" id="KW-1133">Transmembrane helix</keyword>
<feature type="region of interest" description="Disordered" evidence="7">
    <location>
        <begin position="549"/>
        <end position="579"/>
    </location>
</feature>
<name>A0A8J5SMB2_ZIZPA</name>
<comment type="caution">
    <text evidence="10">The sequence shown here is derived from an EMBL/GenBank/DDBJ whole genome shotgun (WGS) entry which is preliminary data.</text>
</comment>
<dbReference type="GO" id="GO:0051231">
    <property type="term" value="P:spindle elongation"/>
    <property type="evidence" value="ECO:0007669"/>
    <property type="project" value="TreeGrafter"/>
</dbReference>
<evidence type="ECO:0000256" key="2">
    <source>
        <dbReference type="ARBA" id="ARBA00022840"/>
    </source>
</evidence>
<dbReference type="Pfam" id="PF00225">
    <property type="entry name" value="Kinesin"/>
    <property type="match status" value="1"/>
</dbReference>
<evidence type="ECO:0000259" key="9">
    <source>
        <dbReference type="PROSITE" id="PS50067"/>
    </source>
</evidence>
<dbReference type="GO" id="GO:0005875">
    <property type="term" value="C:microtubule associated complex"/>
    <property type="evidence" value="ECO:0007669"/>
    <property type="project" value="TreeGrafter"/>
</dbReference>
<dbReference type="GO" id="GO:0007018">
    <property type="term" value="P:microtubule-based movement"/>
    <property type="evidence" value="ECO:0007669"/>
    <property type="project" value="InterPro"/>
</dbReference>
<evidence type="ECO:0000256" key="6">
    <source>
        <dbReference type="SAM" id="Coils"/>
    </source>
</evidence>
<evidence type="ECO:0000256" key="3">
    <source>
        <dbReference type="ARBA" id="ARBA00023175"/>
    </source>
</evidence>
<sequence>METIFKKVDALKDGTEYLIRVSFIEIFKEEVFDLLDASHAALRLDSGYVAKAAAPSRVPIQIRETVNGGITLAGVTEADVKTKEEMASLLARGSSSRATGSTNMNSQSSRSHAIFTISLEQKKVFSASDKLACNDYNILSSKFHLVDLAGSERAKRTGADGLRLKEGIHINRGLLALGNVISALGDEKKRKKGAFVPYRDSKLTRLLQDSLGGNSRTVMIACISPADSNAEETINTLKYANRARNIQNKAVINRDPVTAEMQKLRSQLEQLQTELLFSRSGSAALEELQLLQQKVSLLELKNSELNHELKEKELSCDQLAQRALAAQLEKDRLMLKLESARNGKSWDAIENADTDQDVDIMKNYILKIQQLEGELMRQKFSTTCKNGLDDRFTMERDLLLDDLSSGCELGTPDASSEVDEEKEREHSSMQDKLDNELQELDKRLQQKESFVRRNKRKRVELTAQDVACGQGQRLASNVITNQVKLMGQRTTGAVPNPGKSSPVNGLRKVKTQCHPDRIFDMVNQFKEAKRLLVGNMGCQIKGKRIRKEVAGEQGDSEDIDFDPREDIANEDIGAPGRREGYRCTPKRIPTTVALLSGTQREHVENCGFGSILTMVSSEMPKSLTTWLMSKVDVSNGTLEIGGKAIKIKPLVPKILGIPNGPKKVYLSKDIDAVIKEKFTSKGRGQIVADTVKIMQKTENEDEFITTFMLVILAIYLAPGTNLYVNREYLPVLKTARVSRSLIGATMSPIA</sequence>